<evidence type="ECO:0000313" key="2">
    <source>
        <dbReference type="Proteomes" id="UP000198312"/>
    </source>
</evidence>
<dbReference type="Proteomes" id="UP000198312">
    <property type="component" value="Chromosome"/>
</dbReference>
<name>A0A220U968_9BACI</name>
<proteinExistence type="predicted"/>
<dbReference type="InterPro" id="IPR036638">
    <property type="entry name" value="HLH_DNA-bd_sf"/>
</dbReference>
<dbReference type="InterPro" id="IPR018540">
    <property type="entry name" value="Spo0E-like"/>
</dbReference>
<dbReference type="Gene3D" id="4.10.280.10">
    <property type="entry name" value="Helix-loop-helix DNA-binding domain"/>
    <property type="match status" value="1"/>
</dbReference>
<keyword evidence="2" id="KW-1185">Reference proteome</keyword>
<dbReference type="GO" id="GO:0046983">
    <property type="term" value="F:protein dimerization activity"/>
    <property type="evidence" value="ECO:0007669"/>
    <property type="project" value="InterPro"/>
</dbReference>
<dbReference type="AlphaFoldDB" id="A0A220U968"/>
<dbReference type="InterPro" id="IPR037208">
    <property type="entry name" value="Spo0E-like_sf"/>
</dbReference>
<dbReference type="KEGG" id="vil:CFK37_16570"/>
<dbReference type="Pfam" id="PF09388">
    <property type="entry name" value="SpoOE-like"/>
    <property type="match status" value="1"/>
</dbReference>
<dbReference type="SUPFAM" id="SSF140500">
    <property type="entry name" value="BAS1536-like"/>
    <property type="match status" value="1"/>
</dbReference>
<reference evidence="1 2" key="1">
    <citation type="submission" date="2017-07" db="EMBL/GenBank/DDBJ databases">
        <title>Virgibacillus sp. LM2416.</title>
        <authorList>
            <person name="Tak E.J."/>
            <person name="Bae J.-W."/>
        </authorList>
    </citation>
    <scope>NUCLEOTIDE SEQUENCE [LARGE SCALE GENOMIC DNA]</scope>
    <source>
        <strain evidence="1 2">LM2416</strain>
    </source>
</reference>
<accession>A0A220U968</accession>
<dbReference type="GO" id="GO:0043937">
    <property type="term" value="P:regulation of sporulation"/>
    <property type="evidence" value="ECO:0007669"/>
    <property type="project" value="InterPro"/>
</dbReference>
<gene>
    <name evidence="1" type="ORF">CFK37_16570</name>
</gene>
<evidence type="ECO:0000313" key="1">
    <source>
        <dbReference type="EMBL" id="ASK64446.1"/>
    </source>
</evidence>
<organism evidence="1 2">
    <name type="scientific">Virgibacillus phasianinus</name>
    <dbReference type="NCBI Taxonomy" id="2017483"/>
    <lineage>
        <taxon>Bacteria</taxon>
        <taxon>Bacillati</taxon>
        <taxon>Bacillota</taxon>
        <taxon>Bacilli</taxon>
        <taxon>Bacillales</taxon>
        <taxon>Bacillaceae</taxon>
        <taxon>Virgibacillus</taxon>
    </lineage>
</organism>
<dbReference type="EMBL" id="CP022315">
    <property type="protein sequence ID" value="ASK64446.1"/>
    <property type="molecule type" value="Genomic_DNA"/>
</dbReference>
<protein>
    <submittedName>
        <fullName evidence="1">Spo0E family sporulation regulatory protein-aspartic acid phosphatase</fullName>
    </submittedName>
</protein>
<sequence length="60" mass="7086">MRKIDMLLERIEFLRNEMAKVAFKKGFTSKESIIISQELDKLLNLYDSVLLNETKNSEHN</sequence>
<dbReference type="OrthoDB" id="2692170at2"/>